<dbReference type="Gene3D" id="3.40.50.1370">
    <property type="entry name" value="Aspartate/ornithine carbamoyltransferase"/>
    <property type="match status" value="1"/>
</dbReference>
<dbReference type="Proteomes" id="UP001153714">
    <property type="component" value="Chromosome 7"/>
</dbReference>
<dbReference type="GO" id="GO:0006520">
    <property type="term" value="P:amino acid metabolic process"/>
    <property type="evidence" value="ECO:0007669"/>
    <property type="project" value="InterPro"/>
</dbReference>
<reference evidence="2" key="2">
    <citation type="submission" date="2022-10" db="EMBL/GenBank/DDBJ databases">
        <authorList>
            <consortium name="ENA_rothamsted_submissions"/>
            <consortium name="culmorum"/>
            <person name="King R."/>
        </authorList>
    </citation>
    <scope>NUCLEOTIDE SEQUENCE</scope>
</reference>
<dbReference type="GO" id="GO:0016597">
    <property type="term" value="F:amino acid binding"/>
    <property type="evidence" value="ECO:0007669"/>
    <property type="project" value="InterPro"/>
</dbReference>
<evidence type="ECO:0000313" key="2">
    <source>
        <dbReference type="EMBL" id="CAG9794711.1"/>
    </source>
</evidence>
<evidence type="ECO:0000313" key="3">
    <source>
        <dbReference type="Proteomes" id="UP001153714"/>
    </source>
</evidence>
<dbReference type="SUPFAM" id="SSF53671">
    <property type="entry name" value="Aspartate/ornithine carbamoyltransferase"/>
    <property type="match status" value="1"/>
</dbReference>
<protein>
    <submittedName>
        <fullName evidence="2">Uncharacterized protein</fullName>
    </submittedName>
</protein>
<accession>A0A9N9WH25</accession>
<evidence type="ECO:0000256" key="1">
    <source>
        <dbReference type="ARBA" id="ARBA00022679"/>
    </source>
</evidence>
<keyword evidence="1" id="KW-0808">Transferase</keyword>
<dbReference type="InterPro" id="IPR036901">
    <property type="entry name" value="Asp/Orn_carbamoylTrfase_sf"/>
</dbReference>
<name>A0A9N9WH25_9NEOP</name>
<dbReference type="AlphaFoldDB" id="A0A9N9WH25"/>
<reference evidence="2" key="1">
    <citation type="submission" date="2021-12" db="EMBL/GenBank/DDBJ databases">
        <authorList>
            <person name="King R."/>
        </authorList>
    </citation>
    <scope>NUCLEOTIDE SEQUENCE</scope>
</reference>
<dbReference type="GO" id="GO:0016743">
    <property type="term" value="F:carboxyl- or carbamoyltransferase activity"/>
    <property type="evidence" value="ECO:0007669"/>
    <property type="project" value="InterPro"/>
</dbReference>
<dbReference type="OrthoDB" id="10252326at2759"/>
<organism evidence="2 3">
    <name type="scientific">Diatraea saccharalis</name>
    <name type="common">sugarcane borer</name>
    <dbReference type="NCBI Taxonomy" id="40085"/>
    <lineage>
        <taxon>Eukaryota</taxon>
        <taxon>Metazoa</taxon>
        <taxon>Ecdysozoa</taxon>
        <taxon>Arthropoda</taxon>
        <taxon>Hexapoda</taxon>
        <taxon>Insecta</taxon>
        <taxon>Pterygota</taxon>
        <taxon>Neoptera</taxon>
        <taxon>Endopterygota</taxon>
        <taxon>Lepidoptera</taxon>
        <taxon>Glossata</taxon>
        <taxon>Ditrysia</taxon>
        <taxon>Pyraloidea</taxon>
        <taxon>Crambidae</taxon>
        <taxon>Crambinae</taxon>
        <taxon>Diatraea</taxon>
    </lineage>
</organism>
<proteinExistence type="predicted"/>
<gene>
    <name evidence="2" type="ORF">DIATSA_LOCUS12063</name>
</gene>
<sequence>MMPSVHQAGVSPLLLKASEVMTSDSRTETKECMKTTQVLSNATVVISGPTTHNKEEVKEFHIGVRDIQKNTSARWIYFHTCPRGEEVDDDLFHHCNSRTFSSFQNMQYISAALMANAVKGYKF</sequence>
<keyword evidence="3" id="KW-1185">Reference proteome</keyword>
<dbReference type="EMBL" id="OU893338">
    <property type="protein sequence ID" value="CAG9794711.1"/>
    <property type="molecule type" value="Genomic_DNA"/>
</dbReference>